<keyword evidence="2" id="KW-1185">Reference proteome</keyword>
<comment type="caution">
    <text evidence="1">The sequence shown here is derived from an EMBL/GenBank/DDBJ whole genome shotgun (WGS) entry which is preliminary data.</text>
</comment>
<dbReference type="OrthoDB" id="111292at2759"/>
<sequence>MSSAADISAFEHSVEPAPAETLFRDKKWTYIQDSTSNNGQYSGQVQFNLSTISSQAAFVNWEEAIIELPIKLQITNNGATSVTPTAACTIDQLVPKAGAWQFVGMHENVNATFKALTEWDYNTYIKRGVTQAIDNILTANFMTSTQNVGEYGLANTFANKGALERSMFTSLDQQSTKLAFDVMGGTPNIQAVSKPQAYWPAVAAVAPGAPFYVAHYLACVKFSDICDYFKKCPMQKNTKGFIYINYNSSNPSRITSISNNMNFGNTCPILYNLSSGLALPASTVTLSITADVNGTATAGSTIAPSQAFSSLLVPIYSPNPSADNALIQKKTFRYFERFTNKFTVQAQQAFAYTITNGIANPKKLFMLPVITNPTAGSSSIPDAINPLRSCMSTVPATLLRSQLYVIYKLRLTKSRLWELLYRFVAVDIGRRLPSEDGAQKSVIVSGTNNTNYALTVYYHVWREVVATVDTAMGTVSQGPMQS</sequence>
<protein>
    <recommendedName>
        <fullName evidence="3">Major capsid protein</fullName>
    </recommendedName>
</protein>
<dbReference type="Proteomes" id="UP000243217">
    <property type="component" value="Unassembled WGS sequence"/>
</dbReference>
<gene>
    <name evidence="1" type="ORF">THRCLA_22579</name>
</gene>
<evidence type="ECO:0000313" key="2">
    <source>
        <dbReference type="Proteomes" id="UP000243217"/>
    </source>
</evidence>
<organism evidence="1 2">
    <name type="scientific">Thraustotheca clavata</name>
    <dbReference type="NCBI Taxonomy" id="74557"/>
    <lineage>
        <taxon>Eukaryota</taxon>
        <taxon>Sar</taxon>
        <taxon>Stramenopiles</taxon>
        <taxon>Oomycota</taxon>
        <taxon>Saprolegniomycetes</taxon>
        <taxon>Saprolegniales</taxon>
        <taxon>Achlyaceae</taxon>
        <taxon>Thraustotheca</taxon>
    </lineage>
</organism>
<reference evidence="1 2" key="1">
    <citation type="journal article" date="2014" name="Genome Biol. Evol.">
        <title>The secreted proteins of Achlya hypogyna and Thraustotheca clavata identify the ancestral oomycete secretome and reveal gene acquisitions by horizontal gene transfer.</title>
        <authorList>
            <person name="Misner I."/>
            <person name="Blouin N."/>
            <person name="Leonard G."/>
            <person name="Richards T.A."/>
            <person name="Lane C.E."/>
        </authorList>
    </citation>
    <scope>NUCLEOTIDE SEQUENCE [LARGE SCALE GENOMIC DNA]</scope>
    <source>
        <strain evidence="1 2">ATCC 34112</strain>
    </source>
</reference>
<dbReference type="EMBL" id="JNBS01002585">
    <property type="protein sequence ID" value="OQR90164.1"/>
    <property type="molecule type" value="Genomic_DNA"/>
</dbReference>
<dbReference type="AlphaFoldDB" id="A0A1V9YWG3"/>
<evidence type="ECO:0000313" key="1">
    <source>
        <dbReference type="EMBL" id="OQR90164.1"/>
    </source>
</evidence>
<accession>A0A1V9YWG3</accession>
<evidence type="ECO:0008006" key="3">
    <source>
        <dbReference type="Google" id="ProtNLM"/>
    </source>
</evidence>
<name>A0A1V9YWG3_9STRA</name>
<proteinExistence type="predicted"/>